<organism evidence="1 2">
    <name type="scientific">Coniosporium tulheliwenetii</name>
    <dbReference type="NCBI Taxonomy" id="3383036"/>
    <lineage>
        <taxon>Eukaryota</taxon>
        <taxon>Fungi</taxon>
        <taxon>Dikarya</taxon>
        <taxon>Ascomycota</taxon>
        <taxon>Pezizomycotina</taxon>
        <taxon>Dothideomycetes</taxon>
        <taxon>Dothideomycetes incertae sedis</taxon>
        <taxon>Coniosporium</taxon>
    </lineage>
</organism>
<protein>
    <submittedName>
        <fullName evidence="1">Uncharacterized protein</fullName>
    </submittedName>
</protein>
<sequence length="238" mass="27237">MNAASTIASRRRAARKRRKAVRRVKALGAVSKRDAVLYITSLYNKVVVKLDEIKAMVMEQLTEGDALAGEGEQSWAWIDAGGVDDVVQFYNEQFALYVLAWVASDRFPIDDDMMTAFPKYLDLLVPDDFEGVVRSMLLRFRKTSAGDKIEFFHKVFQCQRMRRGMMVSKPKRVRISSEGDDDGEGDEEGKRAKKRVKGEKRSTHNNRRQVLPRVLAIRQLERGATEWRSGKVVQRNHS</sequence>
<reference evidence="1" key="1">
    <citation type="submission" date="2022-10" db="EMBL/GenBank/DDBJ databases">
        <title>Culturing micro-colonial fungi from biological soil crusts in the Mojave desert and describing Neophaeococcomyces mojavensis, and introducing the new genera and species Taxawa tesnikishii.</title>
        <authorList>
            <person name="Kurbessoian T."/>
            <person name="Stajich J.E."/>
        </authorList>
    </citation>
    <scope>NUCLEOTIDE SEQUENCE</scope>
    <source>
        <strain evidence="1">JES_115</strain>
    </source>
</reference>
<dbReference type="EMBL" id="JAPDRP010000028">
    <property type="protein sequence ID" value="KAJ9635246.1"/>
    <property type="molecule type" value="Genomic_DNA"/>
</dbReference>
<gene>
    <name evidence="1" type="ORF">H2199_008733</name>
</gene>
<proteinExistence type="predicted"/>
<accession>A0ACC2YIU9</accession>
<evidence type="ECO:0000313" key="2">
    <source>
        <dbReference type="Proteomes" id="UP001172680"/>
    </source>
</evidence>
<comment type="caution">
    <text evidence="1">The sequence shown here is derived from an EMBL/GenBank/DDBJ whole genome shotgun (WGS) entry which is preliminary data.</text>
</comment>
<keyword evidence="2" id="KW-1185">Reference proteome</keyword>
<name>A0ACC2YIU9_9PEZI</name>
<evidence type="ECO:0000313" key="1">
    <source>
        <dbReference type="EMBL" id="KAJ9635246.1"/>
    </source>
</evidence>
<dbReference type="Proteomes" id="UP001172680">
    <property type="component" value="Unassembled WGS sequence"/>
</dbReference>